<keyword evidence="3" id="KW-1185">Reference proteome</keyword>
<feature type="region of interest" description="Disordered" evidence="1">
    <location>
        <begin position="1"/>
        <end position="32"/>
    </location>
</feature>
<protein>
    <submittedName>
        <fullName evidence="2">Uncharacterized protein</fullName>
    </submittedName>
</protein>
<name>A0ABV0PJF0_9TELE</name>
<organism evidence="2 3">
    <name type="scientific">Goodea atripinnis</name>
    <dbReference type="NCBI Taxonomy" id="208336"/>
    <lineage>
        <taxon>Eukaryota</taxon>
        <taxon>Metazoa</taxon>
        <taxon>Chordata</taxon>
        <taxon>Craniata</taxon>
        <taxon>Vertebrata</taxon>
        <taxon>Euteleostomi</taxon>
        <taxon>Actinopterygii</taxon>
        <taxon>Neopterygii</taxon>
        <taxon>Teleostei</taxon>
        <taxon>Neoteleostei</taxon>
        <taxon>Acanthomorphata</taxon>
        <taxon>Ovalentaria</taxon>
        <taxon>Atherinomorphae</taxon>
        <taxon>Cyprinodontiformes</taxon>
        <taxon>Goodeidae</taxon>
        <taxon>Goodea</taxon>
    </lineage>
</organism>
<evidence type="ECO:0000313" key="3">
    <source>
        <dbReference type="Proteomes" id="UP001476798"/>
    </source>
</evidence>
<evidence type="ECO:0000313" key="2">
    <source>
        <dbReference type="EMBL" id="MEQ2183472.1"/>
    </source>
</evidence>
<proteinExistence type="predicted"/>
<evidence type="ECO:0000256" key="1">
    <source>
        <dbReference type="SAM" id="MobiDB-lite"/>
    </source>
</evidence>
<feature type="non-terminal residue" evidence="2">
    <location>
        <position position="1"/>
    </location>
</feature>
<gene>
    <name evidence="2" type="ORF">GOODEAATRI_032939</name>
</gene>
<dbReference type="EMBL" id="JAHRIO010076447">
    <property type="protein sequence ID" value="MEQ2183472.1"/>
    <property type="molecule type" value="Genomic_DNA"/>
</dbReference>
<accession>A0ABV0PJF0</accession>
<comment type="caution">
    <text evidence="2">The sequence shown here is derived from an EMBL/GenBank/DDBJ whole genome shotgun (WGS) entry which is preliminary data.</text>
</comment>
<sequence length="106" mass="12081">VEERLLGMPHNAGGSCGPNDPSAHRLGRRRNQPPSFQPFLRPYFQTAHPWPAHEDHMSMAPTGWVEPVDIQWWGPWVSPGEILPPPETLKVKQQPLAHMFYCQPLL</sequence>
<reference evidence="2 3" key="1">
    <citation type="submission" date="2021-06" db="EMBL/GenBank/DDBJ databases">
        <authorList>
            <person name="Palmer J.M."/>
        </authorList>
    </citation>
    <scope>NUCLEOTIDE SEQUENCE [LARGE SCALE GENOMIC DNA]</scope>
    <source>
        <strain evidence="2 3">GA_2019</strain>
        <tissue evidence="2">Muscle</tissue>
    </source>
</reference>
<dbReference type="Proteomes" id="UP001476798">
    <property type="component" value="Unassembled WGS sequence"/>
</dbReference>